<dbReference type="AlphaFoldDB" id="A0A9D2PCT1"/>
<evidence type="ECO:0000256" key="1">
    <source>
        <dbReference type="ARBA" id="ARBA00023015"/>
    </source>
</evidence>
<dbReference type="SUPFAM" id="SSF46785">
    <property type="entry name" value="Winged helix' DNA-binding domain"/>
    <property type="match status" value="1"/>
</dbReference>
<evidence type="ECO:0000313" key="5">
    <source>
        <dbReference type="EMBL" id="HJC47258.1"/>
    </source>
</evidence>
<keyword evidence="1" id="KW-0805">Transcription regulation</keyword>
<evidence type="ECO:0000259" key="4">
    <source>
        <dbReference type="PROSITE" id="PS50995"/>
    </source>
</evidence>
<dbReference type="InterPro" id="IPR052067">
    <property type="entry name" value="Metal_resp_HTH_trans_reg"/>
</dbReference>
<dbReference type="Proteomes" id="UP000823883">
    <property type="component" value="Unassembled WGS sequence"/>
</dbReference>
<dbReference type="InterPro" id="IPR036388">
    <property type="entry name" value="WH-like_DNA-bd_sf"/>
</dbReference>
<keyword evidence="2" id="KW-0238">DNA-binding</keyword>
<evidence type="ECO:0000256" key="2">
    <source>
        <dbReference type="ARBA" id="ARBA00023125"/>
    </source>
</evidence>
<dbReference type="GO" id="GO:0003700">
    <property type="term" value="F:DNA-binding transcription factor activity"/>
    <property type="evidence" value="ECO:0007669"/>
    <property type="project" value="InterPro"/>
</dbReference>
<reference evidence="5" key="2">
    <citation type="submission" date="2021-04" db="EMBL/GenBank/DDBJ databases">
        <authorList>
            <person name="Gilroy R."/>
        </authorList>
    </citation>
    <scope>NUCLEOTIDE SEQUENCE</scope>
    <source>
        <strain evidence="5">CHK183-5548</strain>
    </source>
</reference>
<gene>
    <name evidence="5" type="ORF">IAA04_04330</name>
</gene>
<comment type="caution">
    <text evidence="5">The sequence shown here is derived from an EMBL/GenBank/DDBJ whole genome shotgun (WGS) entry which is preliminary data.</text>
</comment>
<evidence type="ECO:0000313" key="6">
    <source>
        <dbReference type="Proteomes" id="UP000823883"/>
    </source>
</evidence>
<sequence length="195" mass="22549">MEKEALAKTADENGFIPSNAESGFINQTFQALNDRHNVIYEFVMRYNDYIYAEHDYGNGHPLTMIESHTLTYIEDHPGTTVTELTGYWHKTKGAVSQIVSRLEDLGLVTKTKKEGNGKNVYLYVTETGYQLSCSHKLYDILDITKTLSKIQKECTPAEIDTFYKVISVYYKVICRDFEENKIPKRQGKRRQKNQE</sequence>
<accession>A0A9D2PCT1</accession>
<evidence type="ECO:0000256" key="3">
    <source>
        <dbReference type="ARBA" id="ARBA00023163"/>
    </source>
</evidence>
<dbReference type="Pfam" id="PF12802">
    <property type="entry name" value="MarR_2"/>
    <property type="match status" value="1"/>
</dbReference>
<dbReference type="SMART" id="SM00347">
    <property type="entry name" value="HTH_MARR"/>
    <property type="match status" value="1"/>
</dbReference>
<dbReference type="InterPro" id="IPR023187">
    <property type="entry name" value="Tscrpt_reg_MarR-type_CS"/>
</dbReference>
<dbReference type="GO" id="GO:0003677">
    <property type="term" value="F:DNA binding"/>
    <property type="evidence" value="ECO:0007669"/>
    <property type="project" value="UniProtKB-KW"/>
</dbReference>
<dbReference type="PANTHER" id="PTHR35790:SF4">
    <property type="entry name" value="HTH-TYPE TRANSCRIPTIONAL REGULATOR PCHR"/>
    <property type="match status" value="1"/>
</dbReference>
<protein>
    <submittedName>
        <fullName evidence="5">MarR family transcriptional regulator</fullName>
    </submittedName>
</protein>
<dbReference type="PROSITE" id="PS50995">
    <property type="entry name" value="HTH_MARR_2"/>
    <property type="match status" value="1"/>
</dbReference>
<dbReference type="PROSITE" id="PS01117">
    <property type="entry name" value="HTH_MARR_1"/>
    <property type="match status" value="1"/>
</dbReference>
<dbReference type="Gene3D" id="1.10.10.10">
    <property type="entry name" value="Winged helix-like DNA-binding domain superfamily/Winged helix DNA-binding domain"/>
    <property type="match status" value="1"/>
</dbReference>
<proteinExistence type="predicted"/>
<keyword evidence="3" id="KW-0804">Transcription</keyword>
<organism evidence="5 6">
    <name type="scientific">Candidatus Lachnoclostridium pullistercoris</name>
    <dbReference type="NCBI Taxonomy" id="2838632"/>
    <lineage>
        <taxon>Bacteria</taxon>
        <taxon>Bacillati</taxon>
        <taxon>Bacillota</taxon>
        <taxon>Clostridia</taxon>
        <taxon>Lachnospirales</taxon>
        <taxon>Lachnospiraceae</taxon>
    </lineage>
</organism>
<reference evidence="5" key="1">
    <citation type="journal article" date="2021" name="PeerJ">
        <title>Extensive microbial diversity within the chicken gut microbiome revealed by metagenomics and culture.</title>
        <authorList>
            <person name="Gilroy R."/>
            <person name="Ravi A."/>
            <person name="Getino M."/>
            <person name="Pursley I."/>
            <person name="Horton D.L."/>
            <person name="Alikhan N.F."/>
            <person name="Baker D."/>
            <person name="Gharbi K."/>
            <person name="Hall N."/>
            <person name="Watson M."/>
            <person name="Adriaenssens E.M."/>
            <person name="Foster-Nyarko E."/>
            <person name="Jarju S."/>
            <person name="Secka A."/>
            <person name="Antonio M."/>
            <person name="Oren A."/>
            <person name="Chaudhuri R.R."/>
            <person name="La Ragione R."/>
            <person name="Hildebrand F."/>
            <person name="Pallen M.J."/>
        </authorList>
    </citation>
    <scope>NUCLEOTIDE SEQUENCE</scope>
    <source>
        <strain evidence="5">CHK183-5548</strain>
    </source>
</reference>
<dbReference type="InterPro" id="IPR036390">
    <property type="entry name" value="WH_DNA-bd_sf"/>
</dbReference>
<dbReference type="PANTHER" id="PTHR35790">
    <property type="entry name" value="HTH-TYPE TRANSCRIPTIONAL REGULATOR PCHR"/>
    <property type="match status" value="1"/>
</dbReference>
<name>A0A9D2PCT1_9FIRM</name>
<feature type="domain" description="HTH marR-type" evidence="4">
    <location>
        <begin position="36"/>
        <end position="171"/>
    </location>
</feature>
<dbReference type="InterPro" id="IPR000835">
    <property type="entry name" value="HTH_MarR-typ"/>
</dbReference>
<dbReference type="EMBL" id="DWWL01000026">
    <property type="protein sequence ID" value="HJC47258.1"/>
    <property type="molecule type" value="Genomic_DNA"/>
</dbReference>